<gene>
    <name evidence="3" type="ORF">BV898_14323</name>
</gene>
<feature type="chain" id="PRO_5040865283" evidence="2">
    <location>
        <begin position="23"/>
        <end position="281"/>
    </location>
</feature>
<feature type="compositionally biased region" description="Low complexity" evidence="1">
    <location>
        <begin position="169"/>
        <end position="188"/>
    </location>
</feature>
<protein>
    <submittedName>
        <fullName evidence="3">Uncharacterized protein</fullName>
    </submittedName>
</protein>
<accession>A0A9X6NBN3</accession>
<evidence type="ECO:0000313" key="4">
    <source>
        <dbReference type="Proteomes" id="UP000192578"/>
    </source>
</evidence>
<feature type="region of interest" description="Disordered" evidence="1">
    <location>
        <begin position="47"/>
        <end position="138"/>
    </location>
</feature>
<feature type="region of interest" description="Disordered" evidence="1">
    <location>
        <begin position="162"/>
        <end position="188"/>
    </location>
</feature>
<evidence type="ECO:0000256" key="2">
    <source>
        <dbReference type="SAM" id="SignalP"/>
    </source>
</evidence>
<evidence type="ECO:0000313" key="3">
    <source>
        <dbReference type="EMBL" id="OWA49786.1"/>
    </source>
</evidence>
<feature type="signal peptide" evidence="2">
    <location>
        <begin position="1"/>
        <end position="22"/>
    </location>
</feature>
<organism evidence="3 4">
    <name type="scientific">Hypsibius exemplaris</name>
    <name type="common">Freshwater tardigrade</name>
    <dbReference type="NCBI Taxonomy" id="2072580"/>
    <lineage>
        <taxon>Eukaryota</taxon>
        <taxon>Metazoa</taxon>
        <taxon>Ecdysozoa</taxon>
        <taxon>Tardigrada</taxon>
        <taxon>Eutardigrada</taxon>
        <taxon>Parachela</taxon>
        <taxon>Hypsibioidea</taxon>
        <taxon>Hypsibiidae</taxon>
        <taxon>Hypsibius</taxon>
    </lineage>
</organism>
<proteinExistence type="predicted"/>
<comment type="caution">
    <text evidence="3">The sequence shown here is derived from an EMBL/GenBank/DDBJ whole genome shotgun (WGS) entry which is preliminary data.</text>
</comment>
<name>A0A9X6NBN3_HYPEX</name>
<dbReference type="AlphaFoldDB" id="A0A9X6NBN3"/>
<keyword evidence="2" id="KW-0732">Signal</keyword>
<sequence length="281" mass="28636">MANHFIALMFLIGSVAVLWVDAQDAPNLAGLQSNSSIQTSELRDLLVRKGKGKGHSGSGSGSGSKEKHNHAHGKPGGGNPDPHHLPPPVQSVGTAPHGLPPGGAQINGQFSGQFAAQGSSQFNGQNNHGHAGTQATGQIGLQGNGLFGQQGFNQAGFQQQVGAQGNGQQGAFASGQFGSQGNGNTQFGGQFNGQSQALCPCQVANFVPAQFGAQNGGAFFGAQQTVSGQFDVHANGQFGTQTNRQEKLNQDKVPRPATVAPVATSKKPVTLGAPAKKTSSN</sequence>
<dbReference type="EMBL" id="MTYJ01000173">
    <property type="protein sequence ID" value="OWA49786.1"/>
    <property type="molecule type" value="Genomic_DNA"/>
</dbReference>
<feature type="compositionally biased region" description="Basic and acidic residues" evidence="1">
    <location>
        <begin position="244"/>
        <end position="254"/>
    </location>
</feature>
<evidence type="ECO:0000256" key="1">
    <source>
        <dbReference type="SAM" id="MobiDB-lite"/>
    </source>
</evidence>
<keyword evidence="4" id="KW-1185">Reference proteome</keyword>
<feature type="region of interest" description="Disordered" evidence="1">
    <location>
        <begin position="240"/>
        <end position="281"/>
    </location>
</feature>
<dbReference type="Proteomes" id="UP000192578">
    <property type="component" value="Unassembled WGS sequence"/>
</dbReference>
<reference evidence="4" key="1">
    <citation type="submission" date="2017-01" db="EMBL/GenBank/DDBJ databases">
        <title>Comparative genomics of anhydrobiosis in the tardigrade Hypsibius dujardini.</title>
        <authorList>
            <person name="Yoshida Y."/>
            <person name="Koutsovoulos G."/>
            <person name="Laetsch D."/>
            <person name="Stevens L."/>
            <person name="Kumar S."/>
            <person name="Horikawa D."/>
            <person name="Ishino K."/>
            <person name="Komine S."/>
            <person name="Tomita M."/>
            <person name="Blaxter M."/>
            <person name="Arakawa K."/>
        </authorList>
    </citation>
    <scope>NUCLEOTIDE SEQUENCE [LARGE SCALE GENOMIC DNA]</scope>
    <source>
        <strain evidence="4">Z151</strain>
    </source>
</reference>
<feature type="compositionally biased region" description="Polar residues" evidence="1">
    <location>
        <begin position="106"/>
        <end position="136"/>
    </location>
</feature>